<feature type="compositionally biased region" description="Basic and acidic residues" evidence="1">
    <location>
        <begin position="236"/>
        <end position="255"/>
    </location>
</feature>
<dbReference type="AlphaFoldDB" id="A0A2P4XX42"/>
<feature type="region of interest" description="Disordered" evidence="1">
    <location>
        <begin position="1"/>
        <end position="113"/>
    </location>
</feature>
<comment type="caution">
    <text evidence="2">The sequence shown here is derived from an EMBL/GenBank/DDBJ whole genome shotgun (WGS) entry which is preliminary data.</text>
</comment>
<dbReference type="Proteomes" id="UP000237271">
    <property type="component" value="Unassembled WGS sequence"/>
</dbReference>
<dbReference type="OrthoDB" id="1711136at2759"/>
<proteinExistence type="predicted"/>
<name>A0A2P4XX42_9STRA</name>
<evidence type="ECO:0000313" key="3">
    <source>
        <dbReference type="Proteomes" id="UP000237271"/>
    </source>
</evidence>
<feature type="non-terminal residue" evidence="2">
    <location>
        <position position="471"/>
    </location>
</feature>
<feature type="compositionally biased region" description="Low complexity" evidence="1">
    <location>
        <begin position="47"/>
        <end position="66"/>
    </location>
</feature>
<evidence type="ECO:0000256" key="1">
    <source>
        <dbReference type="SAM" id="MobiDB-lite"/>
    </source>
</evidence>
<feature type="compositionally biased region" description="Basic and acidic residues" evidence="1">
    <location>
        <begin position="1"/>
        <end position="11"/>
    </location>
</feature>
<feature type="compositionally biased region" description="Acidic residues" evidence="1">
    <location>
        <begin position="261"/>
        <end position="271"/>
    </location>
</feature>
<feature type="region of interest" description="Disordered" evidence="1">
    <location>
        <begin position="185"/>
        <end position="215"/>
    </location>
</feature>
<protein>
    <submittedName>
        <fullName evidence="2">Uncharacterized protein</fullName>
    </submittedName>
</protein>
<accession>A0A2P4XX42</accession>
<evidence type="ECO:0000313" key="2">
    <source>
        <dbReference type="EMBL" id="POM70105.1"/>
    </source>
</evidence>
<keyword evidence="3" id="KW-1185">Reference proteome</keyword>
<reference evidence="2 3" key="1">
    <citation type="journal article" date="2017" name="Genome Biol. Evol.">
        <title>Phytophthora megakarya and P. palmivora, closely related causal agents of cacao black pod rot, underwent increases in genome sizes and gene numbers by different mechanisms.</title>
        <authorList>
            <person name="Ali S.S."/>
            <person name="Shao J."/>
            <person name="Lary D.J."/>
            <person name="Kronmiller B."/>
            <person name="Shen D."/>
            <person name="Strem M.D."/>
            <person name="Amoako-Attah I."/>
            <person name="Akrofi A.Y."/>
            <person name="Begoude B.A."/>
            <person name="Ten Hoopen G.M."/>
            <person name="Coulibaly K."/>
            <person name="Kebe B.I."/>
            <person name="Melnick R.L."/>
            <person name="Guiltinan M.J."/>
            <person name="Tyler B.M."/>
            <person name="Meinhardt L.W."/>
            <person name="Bailey B.A."/>
        </authorList>
    </citation>
    <scope>NUCLEOTIDE SEQUENCE [LARGE SCALE GENOMIC DNA]</scope>
    <source>
        <strain evidence="3">sbr112.9</strain>
    </source>
</reference>
<dbReference type="EMBL" id="NCKW01007429">
    <property type="protein sequence ID" value="POM70105.1"/>
    <property type="molecule type" value="Genomic_DNA"/>
</dbReference>
<feature type="region of interest" description="Disordered" evidence="1">
    <location>
        <begin position="236"/>
        <end position="285"/>
    </location>
</feature>
<gene>
    <name evidence="2" type="ORF">PHPALM_13513</name>
</gene>
<organism evidence="2 3">
    <name type="scientific">Phytophthora palmivora</name>
    <dbReference type="NCBI Taxonomy" id="4796"/>
    <lineage>
        <taxon>Eukaryota</taxon>
        <taxon>Sar</taxon>
        <taxon>Stramenopiles</taxon>
        <taxon>Oomycota</taxon>
        <taxon>Peronosporomycetes</taxon>
        <taxon>Peronosporales</taxon>
        <taxon>Peronosporaceae</taxon>
        <taxon>Phytophthora</taxon>
    </lineage>
</organism>
<sequence>MRSPTELRVESDAAPSNQQQEEEGNAQPSGSLQFHVDKEEEQEEAQEQQSPARPAVAATPATVAVPLPNRPATEPSTKRAWHNGSRQQLLERTRSRIRRFSQQQPVVSGDVTEATGAVSTQANVDFADEIESEAAEIRTLIARTAQLWSAVDRAEHAEDLQVVPQPPWTVSPLHASLPAQYVCEDDSTLSSDDESHHEEDEGENTETESATDLTQQTMEQSGEFLTDDEAESLRQTRFEEDTMVRPSTQEEHDMNTSDSSGESEDSDEERDALEHESGHLQLEQGEIMDASNRAINASKAHAIKNAMLGNFIRLGFRENITRAALEAGILEIDHYDSDCELAYVDIFMSLVKMVCDAHVDVMNESDDFGQSWASHTDNHEQIDANTSFDLEQRSFLPFKWPVFDMAQFEFGNARPGTCFNSVCVLTNLPKVSMDRTEELMEVLSCNLFCMIGDPIQVVIPSASSTGRTKGH</sequence>